<dbReference type="AlphaFoldDB" id="A0A8T2NNQ4"/>
<comment type="caution">
    <text evidence="2">The sequence shown here is derived from an EMBL/GenBank/DDBJ whole genome shotgun (WGS) entry which is preliminary data.</text>
</comment>
<gene>
    <name evidence="2" type="ORF">JZ751_018313</name>
</gene>
<accession>A0A8T2NNQ4</accession>
<evidence type="ECO:0000313" key="2">
    <source>
        <dbReference type="EMBL" id="KAG9341995.1"/>
    </source>
</evidence>
<dbReference type="OrthoDB" id="376826at2759"/>
<feature type="region of interest" description="Disordered" evidence="1">
    <location>
        <begin position="1"/>
        <end position="28"/>
    </location>
</feature>
<proteinExistence type="predicted"/>
<reference evidence="2" key="1">
    <citation type="thesis" date="2021" institute="BYU ScholarsArchive" country="Provo, UT, USA">
        <title>Applications of and Algorithms for Genome Assembly and Genomic Analyses with an Emphasis on Marine Teleosts.</title>
        <authorList>
            <person name="Pickett B.D."/>
        </authorList>
    </citation>
    <scope>NUCLEOTIDE SEQUENCE</scope>
    <source>
        <strain evidence="2">HI-2016</strain>
    </source>
</reference>
<name>A0A8T2NNQ4_9TELE</name>
<dbReference type="Proteomes" id="UP000824540">
    <property type="component" value="Unassembled WGS sequence"/>
</dbReference>
<evidence type="ECO:0000313" key="3">
    <source>
        <dbReference type="Proteomes" id="UP000824540"/>
    </source>
</evidence>
<feature type="region of interest" description="Disordered" evidence="1">
    <location>
        <begin position="52"/>
        <end position="85"/>
    </location>
</feature>
<protein>
    <submittedName>
        <fullName evidence="2">Uncharacterized protein</fullName>
    </submittedName>
</protein>
<sequence length="85" mass="9427">MVQPCTPPGSVSQSQGFGGGQDTHPTLMIRDDTPRLAIKKSSVNAHMKLVGFSTSNKRERERERERECDEWRGPPSLPVYGAQNS</sequence>
<dbReference type="EMBL" id="JAFBMS010000031">
    <property type="protein sequence ID" value="KAG9341995.1"/>
    <property type="molecule type" value="Genomic_DNA"/>
</dbReference>
<organism evidence="2 3">
    <name type="scientific">Albula glossodonta</name>
    <name type="common">roundjaw bonefish</name>
    <dbReference type="NCBI Taxonomy" id="121402"/>
    <lineage>
        <taxon>Eukaryota</taxon>
        <taxon>Metazoa</taxon>
        <taxon>Chordata</taxon>
        <taxon>Craniata</taxon>
        <taxon>Vertebrata</taxon>
        <taxon>Euteleostomi</taxon>
        <taxon>Actinopterygii</taxon>
        <taxon>Neopterygii</taxon>
        <taxon>Teleostei</taxon>
        <taxon>Albuliformes</taxon>
        <taxon>Albulidae</taxon>
        <taxon>Albula</taxon>
    </lineage>
</organism>
<feature type="compositionally biased region" description="Basic and acidic residues" evidence="1">
    <location>
        <begin position="56"/>
        <end position="72"/>
    </location>
</feature>
<keyword evidence="3" id="KW-1185">Reference proteome</keyword>
<evidence type="ECO:0000256" key="1">
    <source>
        <dbReference type="SAM" id="MobiDB-lite"/>
    </source>
</evidence>